<feature type="domain" description="Cyclic nucleotide-binding" evidence="6">
    <location>
        <begin position="612"/>
        <end position="732"/>
    </location>
</feature>
<evidence type="ECO:0000259" key="7">
    <source>
        <dbReference type="PROSITE" id="PS50801"/>
    </source>
</evidence>
<dbReference type="InterPro" id="IPR002645">
    <property type="entry name" value="STAS_dom"/>
</dbReference>
<keyword evidence="4 5" id="KW-0472">Membrane</keyword>
<sequence length="748" mass="82222">MTQQVVWRHYFPQLLDPLRAAFHPQQLIPSVTAGLVTGIIGVIRAISYAALIFSGSLSVYLSAGIGMTVFSAAVVSAVVALTSALPGMIATPLAAPTAILALMAGSIAQDLQNQASPGEILITVTVAIALTSFLTGSCLFTLGQLKLGDAIRFIPYPVVGGFMAGTGWLLVNGFFQVTTDFSLSFYTLAQLFTPHCLLHWGVGLIFTLILLFMSQRFKHYLVMPGTLISLIGVFYLCLFVTQTSIYEARLDGWLLAEFPQGGLWQPLGFSHLAQVQWSAIFSQLGAMITVMLISLLSLVLSNSGIELVVGQDIQLNRELKAIGLASLASGFGSGMVGNQALPSTLLVHEIGGHSRLTGLFTAVPCLAVLSFGSAFLSYFPKPILGCLLLYLGLSLLIQWLYHGWFKLPLVDYAIVWIILITINSFGFLQGILVGFIFTVILFMYQYSHVNVAKEVLSGDMTRSNVERNAEELSILKEKGQGIFILALQGFLFFGTANYLLNQVKQRVENSESLPVQYLIIDFGRVTGVDSSAVLSCSKILKIAQKQQIQLVFTNISLTFQEQLAKGGGLQKEADFCHIFPDLDRGLEWCETQLLEQAGCCSFSGDEFQQHLMTLFLQQQQVERFMGYLQPQTFPAQTFIYTQENPGDALYFIAQGQVSVLLELPNGQTKRLQTAKAGNLLGEMRFYGKNPLSTSVVADTDCQLYRLSQEALSQMRQESPDLAERLGDYIIRLLCDSLARREQQLKVMR</sequence>
<dbReference type="SUPFAM" id="SSF51206">
    <property type="entry name" value="cAMP-binding domain-like"/>
    <property type="match status" value="1"/>
</dbReference>
<accession>A0ABT3L0P2</accession>
<dbReference type="Gene3D" id="2.60.120.10">
    <property type="entry name" value="Jelly Rolls"/>
    <property type="match status" value="1"/>
</dbReference>
<evidence type="ECO:0000256" key="2">
    <source>
        <dbReference type="ARBA" id="ARBA00022692"/>
    </source>
</evidence>
<evidence type="ECO:0000259" key="6">
    <source>
        <dbReference type="PROSITE" id="PS50042"/>
    </source>
</evidence>
<evidence type="ECO:0000313" key="9">
    <source>
        <dbReference type="Proteomes" id="UP001526426"/>
    </source>
</evidence>
<dbReference type="Gene3D" id="3.30.750.24">
    <property type="entry name" value="STAS domain"/>
    <property type="match status" value="1"/>
</dbReference>
<dbReference type="Proteomes" id="UP001526426">
    <property type="component" value="Unassembled WGS sequence"/>
</dbReference>
<dbReference type="SUPFAM" id="SSF52091">
    <property type="entry name" value="SpoIIaa-like"/>
    <property type="match status" value="1"/>
</dbReference>
<dbReference type="InterPro" id="IPR014710">
    <property type="entry name" value="RmlC-like_jellyroll"/>
</dbReference>
<organism evidence="8 9">
    <name type="scientific">Spirulina subsalsa FACHB-351</name>
    <dbReference type="NCBI Taxonomy" id="234711"/>
    <lineage>
        <taxon>Bacteria</taxon>
        <taxon>Bacillati</taxon>
        <taxon>Cyanobacteriota</taxon>
        <taxon>Cyanophyceae</taxon>
        <taxon>Spirulinales</taxon>
        <taxon>Spirulinaceae</taxon>
        <taxon>Spirulina</taxon>
    </lineage>
</organism>
<dbReference type="SMART" id="SM00100">
    <property type="entry name" value="cNMP"/>
    <property type="match status" value="1"/>
</dbReference>
<dbReference type="PROSITE" id="PS50042">
    <property type="entry name" value="CNMP_BINDING_3"/>
    <property type="match status" value="1"/>
</dbReference>
<evidence type="ECO:0000256" key="4">
    <source>
        <dbReference type="ARBA" id="ARBA00023136"/>
    </source>
</evidence>
<dbReference type="InterPro" id="IPR052706">
    <property type="entry name" value="Membrane-Transporter-like"/>
</dbReference>
<dbReference type="CDD" id="cd00038">
    <property type="entry name" value="CAP_ED"/>
    <property type="match status" value="1"/>
</dbReference>
<feature type="transmembrane region" description="Helical" evidence="5">
    <location>
        <begin position="280"/>
        <end position="300"/>
    </location>
</feature>
<feature type="transmembrane region" description="Helical" evidence="5">
    <location>
        <begin position="482"/>
        <end position="500"/>
    </location>
</feature>
<dbReference type="PANTHER" id="PTHR43310:SF1">
    <property type="entry name" value="SULFATE TRANSPORTER YBAR-RELATED"/>
    <property type="match status" value="1"/>
</dbReference>
<evidence type="ECO:0000313" key="8">
    <source>
        <dbReference type="EMBL" id="MCW6034674.1"/>
    </source>
</evidence>
<comment type="subcellular location">
    <subcellularLocation>
        <location evidence="1">Membrane</location>
        <topology evidence="1">Multi-pass membrane protein</topology>
    </subcellularLocation>
</comment>
<feature type="transmembrane region" description="Helical" evidence="5">
    <location>
        <begin position="321"/>
        <end position="341"/>
    </location>
</feature>
<feature type="transmembrane region" description="Helical" evidence="5">
    <location>
        <begin position="413"/>
        <end position="444"/>
    </location>
</feature>
<keyword evidence="9" id="KW-1185">Reference proteome</keyword>
<dbReference type="RefSeq" id="WP_265262325.1">
    <property type="nucleotide sequence ID" value="NZ_JAIHOM010000001.1"/>
</dbReference>
<evidence type="ECO:0000256" key="1">
    <source>
        <dbReference type="ARBA" id="ARBA00004141"/>
    </source>
</evidence>
<feature type="transmembrane region" description="Helical" evidence="5">
    <location>
        <begin position="383"/>
        <end position="401"/>
    </location>
</feature>
<dbReference type="CDD" id="cd07042">
    <property type="entry name" value="STAS_SulP_like_sulfate_transporter"/>
    <property type="match status" value="1"/>
</dbReference>
<dbReference type="InterPro" id="IPR036513">
    <property type="entry name" value="STAS_dom_sf"/>
</dbReference>
<dbReference type="InterPro" id="IPR000595">
    <property type="entry name" value="cNMP-bd_dom"/>
</dbReference>
<dbReference type="InterPro" id="IPR018490">
    <property type="entry name" value="cNMP-bd_dom_sf"/>
</dbReference>
<keyword evidence="2 5" id="KW-0812">Transmembrane</keyword>
<dbReference type="PANTHER" id="PTHR43310">
    <property type="entry name" value="SULFATE TRANSPORTER YBAR-RELATED"/>
    <property type="match status" value="1"/>
</dbReference>
<name>A0ABT3L0P2_9CYAN</name>
<feature type="transmembrane region" description="Helical" evidence="5">
    <location>
        <begin position="59"/>
        <end position="81"/>
    </location>
</feature>
<dbReference type="Pfam" id="PF00027">
    <property type="entry name" value="cNMP_binding"/>
    <property type="match status" value="1"/>
</dbReference>
<gene>
    <name evidence="8" type="ORF">K4A83_00075</name>
</gene>
<feature type="transmembrane region" description="Helical" evidence="5">
    <location>
        <begin position="88"/>
        <end position="108"/>
    </location>
</feature>
<dbReference type="Pfam" id="PF01740">
    <property type="entry name" value="STAS"/>
    <property type="match status" value="1"/>
</dbReference>
<dbReference type="InterPro" id="IPR011547">
    <property type="entry name" value="SLC26A/SulP_dom"/>
</dbReference>
<feature type="transmembrane region" description="Helical" evidence="5">
    <location>
        <begin position="154"/>
        <end position="171"/>
    </location>
</feature>
<protein>
    <submittedName>
        <fullName evidence="8">Cyclic nucleotide-binding domain-containing protein</fullName>
    </submittedName>
</protein>
<feature type="transmembrane region" description="Helical" evidence="5">
    <location>
        <begin position="191"/>
        <end position="213"/>
    </location>
</feature>
<reference evidence="8 9" key="1">
    <citation type="submission" date="2021-08" db="EMBL/GenBank/DDBJ databases">
        <title>Draft genome sequence of Spirulina subsalsa with high tolerance to salinity and hype-accumulation of phycocyanin.</title>
        <authorList>
            <person name="Pei H."/>
            <person name="Jiang L."/>
        </authorList>
    </citation>
    <scope>NUCLEOTIDE SEQUENCE [LARGE SCALE GENOMIC DNA]</scope>
    <source>
        <strain evidence="8 9">FACHB-351</strain>
    </source>
</reference>
<dbReference type="Pfam" id="PF00916">
    <property type="entry name" value="Sulfate_transp"/>
    <property type="match status" value="1"/>
</dbReference>
<evidence type="ECO:0000256" key="3">
    <source>
        <dbReference type="ARBA" id="ARBA00022989"/>
    </source>
</evidence>
<comment type="caution">
    <text evidence="8">The sequence shown here is derived from an EMBL/GenBank/DDBJ whole genome shotgun (WGS) entry which is preliminary data.</text>
</comment>
<dbReference type="EMBL" id="JAIHOM010000001">
    <property type="protein sequence ID" value="MCW6034674.1"/>
    <property type="molecule type" value="Genomic_DNA"/>
</dbReference>
<dbReference type="PROSITE" id="PS50801">
    <property type="entry name" value="STAS"/>
    <property type="match status" value="1"/>
</dbReference>
<feature type="transmembrane region" description="Helical" evidence="5">
    <location>
        <begin position="356"/>
        <end position="376"/>
    </location>
</feature>
<feature type="transmembrane region" description="Helical" evidence="5">
    <location>
        <begin position="220"/>
        <end position="241"/>
    </location>
</feature>
<feature type="domain" description="STAS" evidence="7">
    <location>
        <begin position="472"/>
        <end position="589"/>
    </location>
</feature>
<evidence type="ECO:0000256" key="5">
    <source>
        <dbReference type="SAM" id="Phobius"/>
    </source>
</evidence>
<feature type="transmembrane region" description="Helical" evidence="5">
    <location>
        <begin position="120"/>
        <end position="142"/>
    </location>
</feature>
<feature type="transmembrane region" description="Helical" evidence="5">
    <location>
        <begin position="27"/>
        <end position="53"/>
    </location>
</feature>
<proteinExistence type="predicted"/>
<keyword evidence="3 5" id="KW-1133">Transmembrane helix</keyword>